<dbReference type="GeneID" id="41588567"/>
<dbReference type="InterPro" id="IPR051673">
    <property type="entry name" value="SSDNA_exonuclease_RecJ"/>
</dbReference>
<evidence type="ECO:0000259" key="2">
    <source>
        <dbReference type="Pfam" id="PF02272"/>
    </source>
</evidence>
<dbReference type="InterPro" id="IPR038763">
    <property type="entry name" value="DHH_sf"/>
</dbReference>
<dbReference type="Pfam" id="PF02272">
    <property type="entry name" value="DHHA1"/>
    <property type="match status" value="1"/>
</dbReference>
<dbReference type="Gene3D" id="3.10.310.30">
    <property type="match status" value="1"/>
</dbReference>
<protein>
    <submittedName>
        <fullName evidence="3">Single-stranded DNA-specific exonuclease RecJ</fullName>
    </submittedName>
</protein>
<dbReference type="EMBL" id="LT671858">
    <property type="protein sequence ID" value="SIM70473.1"/>
    <property type="molecule type" value="Genomic_DNA"/>
</dbReference>
<dbReference type="RefSeq" id="WP_148689935.1">
    <property type="nucleotide sequence ID" value="NZ_LT671858.1"/>
</dbReference>
<dbReference type="Pfam" id="PF01368">
    <property type="entry name" value="DHH"/>
    <property type="match status" value="1"/>
</dbReference>
<keyword evidence="3" id="KW-0540">Nuclease</keyword>
<gene>
    <name evidence="3" type="ORF">CSP5_1320</name>
</gene>
<evidence type="ECO:0000313" key="4">
    <source>
        <dbReference type="Proteomes" id="UP000195607"/>
    </source>
</evidence>
<dbReference type="Gene3D" id="3.90.1640.30">
    <property type="match status" value="1"/>
</dbReference>
<dbReference type="PANTHER" id="PTHR30255:SF2">
    <property type="entry name" value="SINGLE-STRANDED-DNA-SPECIFIC EXONUCLEASE RECJ"/>
    <property type="match status" value="1"/>
</dbReference>
<reference evidence="3 4" key="1">
    <citation type="submission" date="2016-04" db="EMBL/GenBank/DDBJ databases">
        <authorList>
            <person name="Evans L.H."/>
            <person name="Alamgir A."/>
            <person name="Owens N."/>
            <person name="Weber N.D."/>
            <person name="Virtaneva K."/>
            <person name="Barbian K."/>
            <person name="Babar A."/>
            <person name="Rosenke K."/>
        </authorList>
    </citation>
    <scope>NUCLEOTIDE SEQUENCE [LARGE SCALE GENOMIC DNA]</scope>
    <source>
        <strain evidence="4">S5(T) (JCM 30642 \VKM B-2941)</strain>
    </source>
</reference>
<sequence>MITDLIGKEFSESLEKGKSFFLKYDYVRVLAHYDGDGTSASIILTKLLLRNSKKFHLGFIKDLSSEGFSKRIMEEPNLPTIVVDAGSDQLKFLKGDTAEILVLDHHFYSGGSKKELNINARDFGIDGTREACGATMAFVFALFISEENADLLPFMVSGAIADKQDLGSFRGLNKTLIEKYGKNVEKKHVLNLDGESILDALVYSVDPFIKNISGSLEGTRKVLEKLSINPETKPEDLTREDTLKLGSYLGYVLSFQGAHSEAMSYLEKDEMYFNNGFSASLLAKIIDANSKNGDNNIPIEFFMGNNSLKNEMISNKRKYETRLIDYITRSYKSITKEKNLQFFYAPGSEMAGAISGQLMLYLLDQDKPVIGFNVGDDSTLISSRGNRRMVERGLNLSKVMKECTEKVGGSGGGHDIAAGGSIPRGMERQFIEIADEMIGKQLNPNKNE</sequence>
<proteinExistence type="predicted"/>
<name>A0A1N5VBD5_9ARCH</name>
<dbReference type="InterPro" id="IPR003156">
    <property type="entry name" value="DHHA1_dom"/>
</dbReference>
<evidence type="ECO:0000259" key="1">
    <source>
        <dbReference type="Pfam" id="PF01368"/>
    </source>
</evidence>
<keyword evidence="3" id="KW-0269">Exonuclease</keyword>
<accession>A0A1N5VBD5</accession>
<dbReference type="GO" id="GO:0003676">
    <property type="term" value="F:nucleic acid binding"/>
    <property type="evidence" value="ECO:0007669"/>
    <property type="project" value="InterPro"/>
</dbReference>
<feature type="domain" description="DHHA1" evidence="2">
    <location>
        <begin position="341"/>
        <end position="438"/>
    </location>
</feature>
<dbReference type="SUPFAM" id="SSF64182">
    <property type="entry name" value="DHH phosphoesterases"/>
    <property type="match status" value="1"/>
</dbReference>
<evidence type="ECO:0000313" key="3">
    <source>
        <dbReference type="EMBL" id="SIM70473.1"/>
    </source>
</evidence>
<dbReference type="InterPro" id="IPR001667">
    <property type="entry name" value="DDH_dom"/>
</dbReference>
<feature type="domain" description="DDH" evidence="1">
    <location>
        <begin position="27"/>
        <end position="146"/>
    </location>
</feature>
<dbReference type="AlphaFoldDB" id="A0A1N5VBD5"/>
<organism evidence="3 4">
    <name type="scientific">Cuniculiplasma divulgatum</name>
    <dbReference type="NCBI Taxonomy" id="1673428"/>
    <lineage>
        <taxon>Archaea</taxon>
        <taxon>Methanobacteriati</taxon>
        <taxon>Thermoplasmatota</taxon>
        <taxon>Thermoplasmata</taxon>
        <taxon>Thermoplasmatales</taxon>
        <taxon>Cuniculiplasmataceae</taxon>
        <taxon>Cuniculiplasma</taxon>
    </lineage>
</organism>
<dbReference type="PANTHER" id="PTHR30255">
    <property type="entry name" value="SINGLE-STRANDED-DNA-SPECIFIC EXONUCLEASE RECJ"/>
    <property type="match status" value="1"/>
</dbReference>
<dbReference type="Proteomes" id="UP000195607">
    <property type="component" value="Chromosome I"/>
</dbReference>
<dbReference type="GO" id="GO:0004527">
    <property type="term" value="F:exonuclease activity"/>
    <property type="evidence" value="ECO:0007669"/>
    <property type="project" value="UniProtKB-KW"/>
</dbReference>
<keyword evidence="3" id="KW-0378">Hydrolase</keyword>